<keyword evidence="3" id="KW-1185">Reference proteome</keyword>
<evidence type="ECO:0000313" key="2">
    <source>
        <dbReference type="EMBL" id="KAH9288190.1"/>
    </source>
</evidence>
<dbReference type="EMBL" id="JAHRHJ020003813">
    <property type="protein sequence ID" value="KAH9288190.1"/>
    <property type="molecule type" value="Genomic_DNA"/>
</dbReference>
<evidence type="ECO:0000313" key="3">
    <source>
        <dbReference type="Proteomes" id="UP000824469"/>
    </source>
</evidence>
<keyword evidence="1" id="KW-1133">Transmembrane helix</keyword>
<proteinExistence type="predicted"/>
<dbReference type="AlphaFoldDB" id="A0AA38F3I5"/>
<dbReference type="PANTHER" id="PTHR37215">
    <property type="entry name" value="ACYL-COA-BINDING DOMAIN PROTEIN"/>
    <property type="match status" value="1"/>
</dbReference>
<dbReference type="PANTHER" id="PTHR37215:SF1">
    <property type="entry name" value="ACYL-COA-BINDING DOMAIN PROTEIN"/>
    <property type="match status" value="1"/>
</dbReference>
<sequence>MAKLSTTGFFILISMMAMGILIYLRLWNVEADLHLEDDSRVDRIVFEQAQSEAFDEAAEWRKKYDEEAEKSSEKQQKLVEVTQILKEKTNHLQNLETRITELQK</sequence>
<gene>
    <name evidence="2" type="ORF">KI387_032307</name>
</gene>
<protein>
    <submittedName>
        <fullName evidence="2">Uncharacterized protein</fullName>
    </submittedName>
</protein>
<name>A0AA38F3I5_TAXCH</name>
<dbReference type="OMA" id="WARQSDD"/>
<feature type="transmembrane region" description="Helical" evidence="1">
    <location>
        <begin position="6"/>
        <end position="24"/>
    </location>
</feature>
<keyword evidence="1" id="KW-0472">Membrane</keyword>
<comment type="caution">
    <text evidence="2">The sequence shown here is derived from an EMBL/GenBank/DDBJ whole genome shotgun (WGS) entry which is preliminary data.</text>
</comment>
<reference evidence="2 3" key="1">
    <citation type="journal article" date="2021" name="Nat. Plants">
        <title>The Taxus genome provides insights into paclitaxel biosynthesis.</title>
        <authorList>
            <person name="Xiong X."/>
            <person name="Gou J."/>
            <person name="Liao Q."/>
            <person name="Li Y."/>
            <person name="Zhou Q."/>
            <person name="Bi G."/>
            <person name="Li C."/>
            <person name="Du R."/>
            <person name="Wang X."/>
            <person name="Sun T."/>
            <person name="Guo L."/>
            <person name="Liang H."/>
            <person name="Lu P."/>
            <person name="Wu Y."/>
            <person name="Zhang Z."/>
            <person name="Ro D.K."/>
            <person name="Shang Y."/>
            <person name="Huang S."/>
            <person name="Yan J."/>
        </authorList>
    </citation>
    <scope>NUCLEOTIDE SEQUENCE [LARGE SCALE GENOMIC DNA]</scope>
    <source>
        <strain evidence="2">Ta-2019</strain>
    </source>
</reference>
<keyword evidence="1" id="KW-0812">Transmembrane</keyword>
<dbReference type="Proteomes" id="UP000824469">
    <property type="component" value="Unassembled WGS sequence"/>
</dbReference>
<organism evidence="2 3">
    <name type="scientific">Taxus chinensis</name>
    <name type="common">Chinese yew</name>
    <name type="synonym">Taxus wallichiana var. chinensis</name>
    <dbReference type="NCBI Taxonomy" id="29808"/>
    <lineage>
        <taxon>Eukaryota</taxon>
        <taxon>Viridiplantae</taxon>
        <taxon>Streptophyta</taxon>
        <taxon>Embryophyta</taxon>
        <taxon>Tracheophyta</taxon>
        <taxon>Spermatophyta</taxon>
        <taxon>Pinopsida</taxon>
        <taxon>Pinidae</taxon>
        <taxon>Conifers II</taxon>
        <taxon>Cupressales</taxon>
        <taxon>Taxaceae</taxon>
        <taxon>Taxus</taxon>
    </lineage>
</organism>
<evidence type="ECO:0000256" key="1">
    <source>
        <dbReference type="SAM" id="Phobius"/>
    </source>
</evidence>
<feature type="non-terminal residue" evidence="2">
    <location>
        <position position="104"/>
    </location>
</feature>
<accession>A0AA38F3I5</accession>